<accession>A0AAV4U8T7</accession>
<protein>
    <submittedName>
        <fullName evidence="2">Uncharacterized protein</fullName>
    </submittedName>
</protein>
<organism evidence="2 3">
    <name type="scientific">Caerostris darwini</name>
    <dbReference type="NCBI Taxonomy" id="1538125"/>
    <lineage>
        <taxon>Eukaryota</taxon>
        <taxon>Metazoa</taxon>
        <taxon>Ecdysozoa</taxon>
        <taxon>Arthropoda</taxon>
        <taxon>Chelicerata</taxon>
        <taxon>Arachnida</taxon>
        <taxon>Araneae</taxon>
        <taxon>Araneomorphae</taxon>
        <taxon>Entelegynae</taxon>
        <taxon>Araneoidea</taxon>
        <taxon>Araneidae</taxon>
        <taxon>Caerostris</taxon>
    </lineage>
</organism>
<gene>
    <name evidence="2" type="ORF">CDAR_618101</name>
</gene>
<feature type="region of interest" description="Disordered" evidence="1">
    <location>
        <begin position="103"/>
        <end position="125"/>
    </location>
</feature>
<keyword evidence="3" id="KW-1185">Reference proteome</keyword>
<dbReference type="Proteomes" id="UP001054837">
    <property type="component" value="Unassembled WGS sequence"/>
</dbReference>
<name>A0AAV4U8T7_9ARAC</name>
<sequence length="155" mass="17499">MSRTKKLHPYPLLHPRDGPTQLISRTTGALAEEGKVFVFAEENLEKEKRGRTSGDKALLKRPGTPPGSKIKRITEINKKKTASQPPYSIPGDGPTQLISRTTDAEQLKKGTRLSWRRKPEKGEERENVRAISLFLKRPGTPRRISVFKEKHGKHS</sequence>
<proteinExistence type="predicted"/>
<evidence type="ECO:0000256" key="1">
    <source>
        <dbReference type="SAM" id="MobiDB-lite"/>
    </source>
</evidence>
<dbReference type="AlphaFoldDB" id="A0AAV4U8T7"/>
<feature type="region of interest" description="Disordered" evidence="1">
    <location>
        <begin position="46"/>
        <end position="70"/>
    </location>
</feature>
<reference evidence="2 3" key="1">
    <citation type="submission" date="2021-06" db="EMBL/GenBank/DDBJ databases">
        <title>Caerostris darwini draft genome.</title>
        <authorList>
            <person name="Kono N."/>
            <person name="Arakawa K."/>
        </authorList>
    </citation>
    <scope>NUCLEOTIDE SEQUENCE [LARGE SCALE GENOMIC DNA]</scope>
</reference>
<evidence type="ECO:0000313" key="2">
    <source>
        <dbReference type="EMBL" id="GIY54190.1"/>
    </source>
</evidence>
<evidence type="ECO:0000313" key="3">
    <source>
        <dbReference type="Proteomes" id="UP001054837"/>
    </source>
</evidence>
<feature type="region of interest" description="Disordered" evidence="1">
    <location>
        <begin position="1"/>
        <end position="22"/>
    </location>
</feature>
<dbReference type="EMBL" id="BPLQ01010886">
    <property type="protein sequence ID" value="GIY54190.1"/>
    <property type="molecule type" value="Genomic_DNA"/>
</dbReference>
<feature type="compositionally biased region" description="Basic and acidic residues" evidence="1">
    <location>
        <begin position="46"/>
        <end position="58"/>
    </location>
</feature>
<comment type="caution">
    <text evidence="2">The sequence shown here is derived from an EMBL/GenBank/DDBJ whole genome shotgun (WGS) entry which is preliminary data.</text>
</comment>
<feature type="compositionally biased region" description="Basic residues" evidence="1">
    <location>
        <begin position="109"/>
        <end position="119"/>
    </location>
</feature>